<keyword evidence="1" id="KW-0479">Metal-binding</keyword>
<dbReference type="PROSITE" id="PS50135">
    <property type="entry name" value="ZF_ZZ_2"/>
    <property type="match status" value="1"/>
</dbReference>
<dbReference type="GO" id="GO:0008270">
    <property type="term" value="F:zinc ion binding"/>
    <property type="evidence" value="ECO:0007669"/>
    <property type="project" value="UniProtKB-KW"/>
</dbReference>
<evidence type="ECO:0008006" key="10">
    <source>
        <dbReference type="Google" id="ProtNLM"/>
    </source>
</evidence>
<dbReference type="InterPro" id="IPR043145">
    <property type="entry name" value="Znf_ZZ_sf"/>
</dbReference>
<dbReference type="Proteomes" id="UP000316726">
    <property type="component" value="Chromosome 11"/>
</dbReference>
<dbReference type="Gene3D" id="3.30.60.90">
    <property type="match status" value="1"/>
</dbReference>
<evidence type="ECO:0000259" key="7">
    <source>
        <dbReference type="PROSITE" id="PS50135"/>
    </source>
</evidence>
<gene>
    <name evidence="8" type="ORF">A3770_11p61230</name>
</gene>
<evidence type="ECO:0000256" key="5">
    <source>
        <dbReference type="SAM" id="MobiDB-lite"/>
    </source>
</evidence>
<dbReference type="PROSITE" id="PS00518">
    <property type="entry name" value="ZF_RING_1"/>
    <property type="match status" value="1"/>
</dbReference>
<evidence type="ECO:0000256" key="3">
    <source>
        <dbReference type="ARBA" id="ARBA00022833"/>
    </source>
</evidence>
<dbReference type="Pfam" id="PF00569">
    <property type="entry name" value="ZZ"/>
    <property type="match status" value="1"/>
</dbReference>
<keyword evidence="3" id="KW-0862">Zinc</keyword>
<dbReference type="OrthoDB" id="6270329at2759"/>
<dbReference type="PROSITE" id="PS50089">
    <property type="entry name" value="ZF_RING_2"/>
    <property type="match status" value="1"/>
</dbReference>
<dbReference type="PANTHER" id="PTHR15898:SF13">
    <property type="entry name" value="BIFUNCTIONAL APOPTOSIS REGULATOR"/>
    <property type="match status" value="1"/>
</dbReference>
<sequence length="361" mass="39725">MSYTSVSKCPLCRSEFTHLPRVSELLHTLLQTKFPVKYRTRAVDTVEFEAEQEIESMSTDPNQEEGGPSSGAEEEEAKVEECDEMFKCDKCGERLFHPCIVSPCSHCLCGLCAGVYEKGEEGEGSGGRSRASSQPLRTCPVCDCTLVAPPKVCHILNNYLVKKFGNYEEQANLRRRMSTPFGSPQTRACIPCPPPDRDRDGGDGCPCCSDEAADMDASAAAPGEEGANGEVAPQDHQGATEQELEANLQDRIIQVLKSPCDTVSPENFVHFGVGCDGCGVCPIVGRRYKCLECEEKIGFDLCAQCHQSHRGPGRFNQQHRPEHKMVLVEPKETFLHALLKSHPGFTPEYLLDLLNGMYSDV</sequence>
<evidence type="ECO:0000256" key="2">
    <source>
        <dbReference type="ARBA" id="ARBA00022771"/>
    </source>
</evidence>
<name>A0A5B8MVD1_9CHLO</name>
<feature type="domain" description="RING-type" evidence="6">
    <location>
        <begin position="88"/>
        <end position="143"/>
    </location>
</feature>
<evidence type="ECO:0000259" key="6">
    <source>
        <dbReference type="PROSITE" id="PS50089"/>
    </source>
</evidence>
<evidence type="ECO:0000313" key="8">
    <source>
        <dbReference type="EMBL" id="QDZ23605.1"/>
    </source>
</evidence>
<dbReference type="InterPro" id="IPR000433">
    <property type="entry name" value="Znf_ZZ"/>
</dbReference>
<dbReference type="InterPro" id="IPR017907">
    <property type="entry name" value="Znf_RING_CS"/>
</dbReference>
<dbReference type="PANTHER" id="PTHR15898">
    <property type="entry name" value="BIFUNCTIONAL APOPTOSIS REGULATOR"/>
    <property type="match status" value="1"/>
</dbReference>
<dbReference type="InterPro" id="IPR013083">
    <property type="entry name" value="Znf_RING/FYVE/PHD"/>
</dbReference>
<dbReference type="GO" id="GO:0043161">
    <property type="term" value="P:proteasome-mediated ubiquitin-dependent protein catabolic process"/>
    <property type="evidence" value="ECO:0007669"/>
    <property type="project" value="TreeGrafter"/>
</dbReference>
<dbReference type="SUPFAM" id="SSF57850">
    <property type="entry name" value="RING/U-box"/>
    <property type="match status" value="1"/>
</dbReference>
<evidence type="ECO:0000256" key="1">
    <source>
        <dbReference type="ARBA" id="ARBA00022723"/>
    </source>
</evidence>
<dbReference type="EMBL" id="CP031044">
    <property type="protein sequence ID" value="QDZ23605.1"/>
    <property type="molecule type" value="Genomic_DNA"/>
</dbReference>
<keyword evidence="9" id="KW-1185">Reference proteome</keyword>
<dbReference type="AlphaFoldDB" id="A0A5B8MVD1"/>
<feature type="region of interest" description="Disordered" evidence="5">
    <location>
        <begin position="51"/>
        <end position="76"/>
    </location>
</feature>
<protein>
    <recommendedName>
        <fullName evidence="10">ZZ-type domain-containing protein</fullName>
    </recommendedName>
</protein>
<feature type="region of interest" description="Disordered" evidence="5">
    <location>
        <begin position="218"/>
        <end position="242"/>
    </location>
</feature>
<accession>A0A5B8MVD1</accession>
<dbReference type="Gene3D" id="3.30.40.10">
    <property type="entry name" value="Zinc/RING finger domain, C3HC4 (zinc finger)"/>
    <property type="match status" value="1"/>
</dbReference>
<dbReference type="GO" id="GO:0061630">
    <property type="term" value="F:ubiquitin protein ligase activity"/>
    <property type="evidence" value="ECO:0007669"/>
    <property type="project" value="TreeGrafter"/>
</dbReference>
<evidence type="ECO:0000256" key="4">
    <source>
        <dbReference type="PROSITE-ProRule" id="PRU00228"/>
    </source>
</evidence>
<evidence type="ECO:0000313" key="9">
    <source>
        <dbReference type="Proteomes" id="UP000316726"/>
    </source>
</evidence>
<proteinExistence type="predicted"/>
<dbReference type="FunFam" id="3.30.60.90:FF:000014">
    <property type="entry name" value="E3 ubiquitin-protein ligase PRT1"/>
    <property type="match status" value="1"/>
</dbReference>
<reference evidence="8 9" key="1">
    <citation type="submission" date="2018-07" db="EMBL/GenBank/DDBJ databases">
        <title>The complete nuclear genome of the prasinophyte Chloropicon primus (CCMP1205).</title>
        <authorList>
            <person name="Pombert J.-F."/>
            <person name="Otis C."/>
            <person name="Turmel M."/>
            <person name="Lemieux C."/>
        </authorList>
    </citation>
    <scope>NUCLEOTIDE SEQUENCE [LARGE SCALE GENOMIC DNA]</scope>
    <source>
        <strain evidence="8 9">CCMP1205</strain>
    </source>
</reference>
<organism evidence="8 9">
    <name type="scientific">Chloropicon primus</name>
    <dbReference type="NCBI Taxonomy" id="1764295"/>
    <lineage>
        <taxon>Eukaryota</taxon>
        <taxon>Viridiplantae</taxon>
        <taxon>Chlorophyta</taxon>
        <taxon>Chloropicophyceae</taxon>
        <taxon>Chloropicales</taxon>
        <taxon>Chloropicaceae</taxon>
        <taxon>Chloropicon</taxon>
    </lineage>
</organism>
<dbReference type="STRING" id="1764295.A0A5B8MVD1"/>
<keyword evidence="2 4" id="KW-0863">Zinc-finger</keyword>
<feature type="compositionally biased region" description="Low complexity" evidence="5">
    <location>
        <begin position="218"/>
        <end position="232"/>
    </location>
</feature>
<dbReference type="InterPro" id="IPR001841">
    <property type="entry name" value="Znf_RING"/>
</dbReference>
<dbReference type="SMART" id="SM00291">
    <property type="entry name" value="ZnF_ZZ"/>
    <property type="match status" value="1"/>
</dbReference>
<feature type="domain" description="ZZ-type" evidence="7">
    <location>
        <begin position="270"/>
        <end position="333"/>
    </location>
</feature>